<comment type="caution">
    <text evidence="1">The sequence shown here is derived from an EMBL/GenBank/DDBJ whole genome shotgun (WGS) entry which is preliminary data.</text>
</comment>
<accession>A0ABR1TCA8</accession>
<dbReference type="CDD" id="cd09917">
    <property type="entry name" value="F-box_SF"/>
    <property type="match status" value="1"/>
</dbReference>
<evidence type="ECO:0000313" key="1">
    <source>
        <dbReference type="EMBL" id="KAK8044232.1"/>
    </source>
</evidence>
<dbReference type="EMBL" id="JAQQWK010000003">
    <property type="protein sequence ID" value="KAK8044232.1"/>
    <property type="molecule type" value="Genomic_DNA"/>
</dbReference>
<protein>
    <submittedName>
        <fullName evidence="1">F-box protein</fullName>
    </submittedName>
</protein>
<evidence type="ECO:0000313" key="2">
    <source>
        <dbReference type="Proteomes" id="UP001444661"/>
    </source>
</evidence>
<organism evidence="1 2">
    <name type="scientific">Apiospora rasikravindrae</name>
    <dbReference type="NCBI Taxonomy" id="990691"/>
    <lineage>
        <taxon>Eukaryota</taxon>
        <taxon>Fungi</taxon>
        <taxon>Dikarya</taxon>
        <taxon>Ascomycota</taxon>
        <taxon>Pezizomycotina</taxon>
        <taxon>Sordariomycetes</taxon>
        <taxon>Xylariomycetidae</taxon>
        <taxon>Amphisphaeriales</taxon>
        <taxon>Apiosporaceae</taxon>
        <taxon>Apiospora</taxon>
    </lineage>
</organism>
<proteinExistence type="predicted"/>
<name>A0ABR1TCA8_9PEZI</name>
<sequence length="586" mass="64955">MARALPNELLFQILKCALPYDFESLALTSKRMYALSRPLLARHNELRSRYRSFRLGQSSTDLQVLATIDPLCVPELLLDIAADPIIARYIVHADLGDRVYVNDAIDDGGRIDDYKIKERLQHPDERDRLRALVNESRHLAMLDLSPNAWFANIVNDEYGLAGEPDYPVAFLLSLLPNLESLALGNEWWDGDRHPRPASLGLEGGLYGDRPSAASDLLHLLVTRANDDGGLEADQDCPLRKLRILRPIYDVDEQYGASLEGIAPFLALNSLREVQYKHGVLDSVARIKGETDLVGIVDQEGKQDGENRDGGQYEKEDEIVAVRLVLPVQVTGRYAVLGPNLEILILDDTVVSAEAAGLLFKDMHHLKVLELYYSMKDEIGWEWDVNRFLANVANGAGQHLERLALTAGVLGPDHARLLLPDNGDLEDLHGFRALTYLELDTKLFIASGADCFIDSSDPDCMPTPVADIAGGSVPSLVDVAPPTVREFVLHVPGTAEDRTVMEALFCDWAERRRDALLDLVRVEVVVHGEDALGGALEDWAEQYEIARFCMANGIQCSRVRCDPEAIKKCEDSGIVFMRKDGGCSPLD</sequence>
<reference evidence="1 2" key="1">
    <citation type="submission" date="2023-01" db="EMBL/GenBank/DDBJ databases">
        <title>Analysis of 21 Apiospora genomes using comparative genomics revels a genus with tremendous synthesis potential of carbohydrate active enzymes and secondary metabolites.</title>
        <authorList>
            <person name="Sorensen T."/>
        </authorList>
    </citation>
    <scope>NUCLEOTIDE SEQUENCE [LARGE SCALE GENOMIC DNA]</scope>
    <source>
        <strain evidence="1 2">CBS 33761</strain>
    </source>
</reference>
<dbReference type="Proteomes" id="UP001444661">
    <property type="component" value="Unassembled WGS sequence"/>
</dbReference>
<gene>
    <name evidence="1" type="ORF">PG993_004256</name>
</gene>
<keyword evidence="2" id="KW-1185">Reference proteome</keyword>